<comment type="caution">
    <text evidence="2">The sequence shown here is derived from an EMBL/GenBank/DDBJ whole genome shotgun (WGS) entry which is preliminary data.</text>
</comment>
<evidence type="ECO:0000313" key="2">
    <source>
        <dbReference type="EMBL" id="MBU2721746.1"/>
    </source>
</evidence>
<feature type="domain" description="ORC1/DEAH AAA+ ATPase" evidence="1">
    <location>
        <begin position="29"/>
        <end position="61"/>
    </location>
</feature>
<dbReference type="InterPro" id="IPR049945">
    <property type="entry name" value="AAA_22"/>
</dbReference>
<dbReference type="Pfam" id="PF13401">
    <property type="entry name" value="AAA_22"/>
    <property type="match status" value="1"/>
</dbReference>
<dbReference type="InterPro" id="IPR027417">
    <property type="entry name" value="P-loop_NTPase"/>
</dbReference>
<accession>A0A8X8K7B9</accession>
<reference evidence="2" key="1">
    <citation type="journal article" date="2021" name="ISME J.">
        <title>Genomic evolution of the class Acidithiobacillia: deep-branching Proteobacteria living in extreme acidic conditions.</title>
        <authorList>
            <person name="Moya-Beltran A."/>
            <person name="Beard S."/>
            <person name="Rojas-Villalobos C."/>
            <person name="Issotta F."/>
            <person name="Gallardo Y."/>
            <person name="Ulloa R."/>
            <person name="Giaveno A."/>
            <person name="Degli Esposti M."/>
            <person name="Johnson D.B."/>
            <person name="Quatrini R."/>
        </authorList>
    </citation>
    <scope>NUCLEOTIDE SEQUENCE</scope>
    <source>
        <strain evidence="2">DSM 583</strain>
    </source>
</reference>
<dbReference type="GO" id="GO:0016887">
    <property type="term" value="F:ATP hydrolysis activity"/>
    <property type="evidence" value="ECO:0007669"/>
    <property type="project" value="InterPro"/>
</dbReference>
<proteinExistence type="predicted"/>
<sequence>MPLDKDTAELWDDGALAPLRERFQWLLQSPGVGLLTGEPGVGKTTALRSLTASLNPHRYLVIYQA</sequence>
<dbReference type="Proteomes" id="UP000887300">
    <property type="component" value="Unassembled WGS sequence"/>
</dbReference>
<organism evidence="2 3">
    <name type="scientific">Acidithiobacillus ferridurans</name>
    <dbReference type="NCBI Taxonomy" id="1232575"/>
    <lineage>
        <taxon>Bacteria</taxon>
        <taxon>Pseudomonadati</taxon>
        <taxon>Pseudomonadota</taxon>
        <taxon>Acidithiobacillia</taxon>
        <taxon>Acidithiobacillales</taxon>
        <taxon>Acidithiobacillaceae</taxon>
        <taxon>Acidithiobacillus</taxon>
    </lineage>
</organism>
<dbReference type="SUPFAM" id="SSF52540">
    <property type="entry name" value="P-loop containing nucleoside triphosphate hydrolases"/>
    <property type="match status" value="1"/>
</dbReference>
<protein>
    <submittedName>
        <fullName evidence="2">AAA family ATPase</fullName>
    </submittedName>
</protein>
<dbReference type="RefSeq" id="WP_215890376.1">
    <property type="nucleotide sequence ID" value="NZ_JABBHS010000015.1"/>
</dbReference>
<dbReference type="EMBL" id="JABBHS010000015">
    <property type="protein sequence ID" value="MBU2721746.1"/>
    <property type="molecule type" value="Genomic_DNA"/>
</dbReference>
<feature type="non-terminal residue" evidence="2">
    <location>
        <position position="65"/>
    </location>
</feature>
<dbReference type="Gene3D" id="3.40.50.300">
    <property type="entry name" value="P-loop containing nucleotide triphosphate hydrolases"/>
    <property type="match status" value="1"/>
</dbReference>
<gene>
    <name evidence="2" type="ORF">HF568_00530</name>
</gene>
<name>A0A8X8K7B9_ACIFI</name>
<evidence type="ECO:0000313" key="3">
    <source>
        <dbReference type="Proteomes" id="UP000887300"/>
    </source>
</evidence>
<evidence type="ECO:0000259" key="1">
    <source>
        <dbReference type="Pfam" id="PF13401"/>
    </source>
</evidence>
<dbReference type="AlphaFoldDB" id="A0A8X8K7B9"/>